<accession>A0A1Y2ESG8</accession>
<evidence type="ECO:0000259" key="9">
    <source>
        <dbReference type="PROSITE" id="PS51405"/>
    </source>
</evidence>
<proteinExistence type="inferred from homology"/>
<evidence type="ECO:0000256" key="5">
    <source>
        <dbReference type="ARBA" id="ARBA00023002"/>
    </source>
</evidence>
<dbReference type="RefSeq" id="XP_040721940.1">
    <property type="nucleotide sequence ID" value="XM_040868154.1"/>
</dbReference>
<keyword evidence="6" id="KW-0408">Iron</keyword>
<dbReference type="InterPro" id="IPR000028">
    <property type="entry name" value="Chloroperoxidase"/>
</dbReference>
<dbReference type="Gene3D" id="1.10.489.10">
    <property type="entry name" value="Chloroperoxidase-like"/>
    <property type="match status" value="1"/>
</dbReference>
<reference evidence="10 11" key="1">
    <citation type="submission" date="2016-07" db="EMBL/GenBank/DDBJ databases">
        <title>Pervasive Adenine N6-methylation of Active Genes in Fungi.</title>
        <authorList>
            <consortium name="DOE Joint Genome Institute"/>
            <person name="Mondo S.J."/>
            <person name="Dannebaum R.O."/>
            <person name="Kuo R.C."/>
            <person name="Labutti K."/>
            <person name="Haridas S."/>
            <person name="Kuo A."/>
            <person name="Salamov A."/>
            <person name="Ahrendt S.R."/>
            <person name="Lipzen A."/>
            <person name="Sullivan W."/>
            <person name="Andreopoulos W.B."/>
            <person name="Clum A."/>
            <person name="Lindquist E."/>
            <person name="Daum C."/>
            <person name="Ramamoorthy G.K."/>
            <person name="Gryganskyi A."/>
            <person name="Culley D."/>
            <person name="Magnuson J.K."/>
            <person name="James T.Y."/>
            <person name="O'Malley M.A."/>
            <person name="Stajich J.E."/>
            <person name="Spatafora J.W."/>
            <person name="Visel A."/>
            <person name="Grigoriev I.V."/>
        </authorList>
    </citation>
    <scope>NUCLEOTIDE SEQUENCE [LARGE SCALE GENOMIC DNA]</scope>
    <source>
        <strain evidence="10 11">12-1054</strain>
    </source>
</reference>
<evidence type="ECO:0000313" key="11">
    <source>
        <dbReference type="Proteomes" id="UP000193685"/>
    </source>
</evidence>
<keyword evidence="5" id="KW-0560">Oxidoreductase</keyword>
<name>A0A1Y2ESG8_PROLT</name>
<dbReference type="PANTHER" id="PTHR33577">
    <property type="entry name" value="STERIGMATOCYSTIN BIOSYNTHESIS PEROXIDASE STCC-RELATED"/>
    <property type="match status" value="1"/>
</dbReference>
<keyword evidence="4" id="KW-0479">Metal-binding</keyword>
<evidence type="ECO:0000313" key="10">
    <source>
        <dbReference type="EMBL" id="ORY74106.1"/>
    </source>
</evidence>
<feature type="transmembrane region" description="Helical" evidence="8">
    <location>
        <begin position="176"/>
        <end position="195"/>
    </location>
</feature>
<protein>
    <submittedName>
        <fullName evidence="10">Chloroperoxidase</fullName>
    </submittedName>
</protein>
<dbReference type="AlphaFoldDB" id="A0A1Y2ESG8"/>
<feature type="domain" description="Heme haloperoxidase family profile" evidence="9">
    <location>
        <begin position="10"/>
        <end position="253"/>
    </location>
</feature>
<evidence type="ECO:0000256" key="7">
    <source>
        <dbReference type="ARBA" id="ARBA00025795"/>
    </source>
</evidence>
<dbReference type="EMBL" id="MCFI01000031">
    <property type="protein sequence ID" value="ORY74106.1"/>
    <property type="molecule type" value="Genomic_DNA"/>
</dbReference>
<comment type="caution">
    <text evidence="10">The sequence shown here is derived from an EMBL/GenBank/DDBJ whole genome shotgun (WGS) entry which is preliminary data.</text>
</comment>
<dbReference type="Pfam" id="PF01328">
    <property type="entry name" value="Peroxidase_2"/>
    <property type="match status" value="1"/>
</dbReference>
<dbReference type="SUPFAM" id="SSF47571">
    <property type="entry name" value="Cloroperoxidase"/>
    <property type="match status" value="1"/>
</dbReference>
<evidence type="ECO:0000256" key="8">
    <source>
        <dbReference type="SAM" id="Phobius"/>
    </source>
</evidence>
<dbReference type="PANTHER" id="PTHR33577:SF15">
    <property type="entry name" value="HEME HALOPEROXIDASE FAMILY PROFILE DOMAIN-CONTAINING PROTEIN"/>
    <property type="match status" value="1"/>
</dbReference>
<evidence type="ECO:0000256" key="2">
    <source>
        <dbReference type="ARBA" id="ARBA00022559"/>
    </source>
</evidence>
<dbReference type="OrthoDB" id="407298at2759"/>
<dbReference type="InterPro" id="IPR036851">
    <property type="entry name" value="Chloroperoxidase-like_sf"/>
</dbReference>
<keyword evidence="3" id="KW-0349">Heme</keyword>
<evidence type="ECO:0000256" key="6">
    <source>
        <dbReference type="ARBA" id="ARBA00023004"/>
    </source>
</evidence>
<gene>
    <name evidence="10" type="ORF">BCR37DRAFT_352788</name>
</gene>
<dbReference type="GeneID" id="63784753"/>
<dbReference type="GO" id="GO:0004601">
    <property type="term" value="F:peroxidase activity"/>
    <property type="evidence" value="ECO:0007669"/>
    <property type="project" value="UniProtKB-KW"/>
</dbReference>
<keyword evidence="8" id="KW-0472">Membrane</keyword>
<comment type="similarity">
    <text evidence="7">Belongs to the chloroperoxidase family.</text>
</comment>
<dbReference type="PROSITE" id="PS51405">
    <property type="entry name" value="HEME_HALOPEROXIDASE"/>
    <property type="match status" value="1"/>
</dbReference>
<dbReference type="OMA" id="GINTMAN"/>
<evidence type="ECO:0000256" key="3">
    <source>
        <dbReference type="ARBA" id="ARBA00022617"/>
    </source>
</evidence>
<comment type="cofactor">
    <cofactor evidence="1">
        <name>heme b</name>
        <dbReference type="ChEBI" id="CHEBI:60344"/>
    </cofactor>
</comment>
<keyword evidence="8" id="KW-1133">Transmembrane helix</keyword>
<keyword evidence="11" id="KW-1185">Reference proteome</keyword>
<dbReference type="Proteomes" id="UP000193685">
    <property type="component" value="Unassembled WGS sequence"/>
</dbReference>
<evidence type="ECO:0000256" key="1">
    <source>
        <dbReference type="ARBA" id="ARBA00001970"/>
    </source>
</evidence>
<keyword evidence="2 10" id="KW-0575">Peroxidase</keyword>
<organism evidence="10 11">
    <name type="scientific">Protomyces lactucae-debilis</name>
    <dbReference type="NCBI Taxonomy" id="2754530"/>
    <lineage>
        <taxon>Eukaryota</taxon>
        <taxon>Fungi</taxon>
        <taxon>Dikarya</taxon>
        <taxon>Ascomycota</taxon>
        <taxon>Taphrinomycotina</taxon>
        <taxon>Taphrinomycetes</taxon>
        <taxon>Taphrinales</taxon>
        <taxon>Protomycetaceae</taxon>
        <taxon>Protomyces</taxon>
    </lineage>
</organism>
<dbReference type="GO" id="GO:0046872">
    <property type="term" value="F:metal ion binding"/>
    <property type="evidence" value="ECO:0007669"/>
    <property type="project" value="UniProtKB-KW"/>
</dbReference>
<keyword evidence="8" id="KW-0812">Transmembrane</keyword>
<sequence>MKRAYGGSTGVYAFQAPVQGRDYRGPCPGLNAMANHNYIPRNGIATYAQLIQGQKDMYNVADDLANLLATIAVPLDGDILTLRLSIGGYAPEVSTLGGVLGRPTGLNTHNTFEGDTSLTRNDYFLGGGDNYSFNGTLFGQMVDTCQQVSGGLFDRACMTTYRRQRYEASKATNPNFYYGPLALLLYGAASFLYTLMPAANGQPDLATISSFFGASQRADGTWYFNNQERIPSTTWTPRTVPLSGQDTTNEILLQYTGSQPLALFGGNFGAGNFLGLNIPGYFSGGQLAATPGNIQCILYNVLSGFVPTGINQGLQLTGAALTFVTSNILKLPSGGGLANCLPVKEATYTSPAAQTA</sequence>
<evidence type="ECO:0000256" key="4">
    <source>
        <dbReference type="ARBA" id="ARBA00022723"/>
    </source>
</evidence>